<name>A0ABR3ZXP0_9LECA</name>
<keyword evidence="5" id="KW-1185">Reference proteome</keyword>
<evidence type="ECO:0000259" key="2">
    <source>
        <dbReference type="Pfam" id="PF01408"/>
    </source>
</evidence>
<dbReference type="InterPro" id="IPR055170">
    <property type="entry name" value="GFO_IDH_MocA-like_dom"/>
</dbReference>
<protein>
    <submittedName>
        <fullName evidence="4">Uncharacterized protein</fullName>
    </submittedName>
</protein>
<proteinExistence type="inferred from homology"/>
<dbReference type="SUPFAM" id="SSF51735">
    <property type="entry name" value="NAD(P)-binding Rossmann-fold domains"/>
    <property type="match status" value="1"/>
</dbReference>
<gene>
    <name evidence="4" type="ORF">N7G274_009811</name>
</gene>
<dbReference type="Gene3D" id="3.30.360.10">
    <property type="entry name" value="Dihydrodipicolinate Reductase, domain 2"/>
    <property type="match status" value="1"/>
</dbReference>
<sequence>MAIGVAIIGGGIFAREEHLPAVQASKDLALKAIFSRSLKSAQSLSTDSNVDLYSEDSGSGKSFNDLLERSDIQAVIIALPIRIQPIYIRRALSAGKHVLSEKPIAENLNDAQELIKWYNGSIDCKRITWSVAENFRHLNSFQYAGEQVHRAGRILGFRVRVHSMVKPGGKYYETEWRKNPSHQGGFLLDGGVHYTAGLRLLIGEDTVSRISAYTNQNQRHLPPVDTVDASMKTKSGATGTLSISMGTTFTGSEWAIACEGGSVSISRSTITTVFDGKEEKVDIQDEKSGVPPEVRKWGEALVAGERNEKQIPEEALADLEILEKMLKSGEANGQPMDCNLQV</sequence>
<dbReference type="PANTHER" id="PTHR42840:SF5">
    <property type="entry name" value="NAD(P)-BINDING ROSSMANN-FOLD SUPERFAMILY PROTEIN"/>
    <property type="match status" value="1"/>
</dbReference>
<dbReference type="Gene3D" id="3.40.50.720">
    <property type="entry name" value="NAD(P)-binding Rossmann-like Domain"/>
    <property type="match status" value="1"/>
</dbReference>
<organism evidence="4 5">
    <name type="scientific">Stereocaulon virgatum</name>
    <dbReference type="NCBI Taxonomy" id="373712"/>
    <lineage>
        <taxon>Eukaryota</taxon>
        <taxon>Fungi</taxon>
        <taxon>Dikarya</taxon>
        <taxon>Ascomycota</taxon>
        <taxon>Pezizomycotina</taxon>
        <taxon>Lecanoromycetes</taxon>
        <taxon>OSLEUM clade</taxon>
        <taxon>Lecanoromycetidae</taxon>
        <taxon>Lecanorales</taxon>
        <taxon>Lecanorineae</taxon>
        <taxon>Stereocaulaceae</taxon>
        <taxon>Stereocaulon</taxon>
    </lineage>
</organism>
<reference evidence="4 5" key="1">
    <citation type="submission" date="2024-09" db="EMBL/GenBank/DDBJ databases">
        <title>Rethinking Asexuality: The Enigmatic Case of Functional Sexual Genes in Lepraria (Stereocaulaceae).</title>
        <authorList>
            <person name="Doellman M."/>
            <person name="Sun Y."/>
            <person name="Barcenas-Pena A."/>
            <person name="Lumbsch H.T."/>
            <person name="Grewe F."/>
        </authorList>
    </citation>
    <scope>NUCLEOTIDE SEQUENCE [LARGE SCALE GENOMIC DNA]</scope>
    <source>
        <strain evidence="4 5">Mercado 3170</strain>
    </source>
</reference>
<accession>A0ABR3ZXP0</accession>
<dbReference type="Pfam" id="PF01408">
    <property type="entry name" value="GFO_IDH_MocA"/>
    <property type="match status" value="1"/>
</dbReference>
<dbReference type="Proteomes" id="UP001590950">
    <property type="component" value="Unassembled WGS sequence"/>
</dbReference>
<comment type="similarity">
    <text evidence="1">Belongs to the Gfo/Idh/MocA family.</text>
</comment>
<dbReference type="EMBL" id="JBEFKJ010000040">
    <property type="protein sequence ID" value="KAL2037530.1"/>
    <property type="molecule type" value="Genomic_DNA"/>
</dbReference>
<comment type="caution">
    <text evidence="4">The sequence shown here is derived from an EMBL/GenBank/DDBJ whole genome shotgun (WGS) entry which is preliminary data.</text>
</comment>
<dbReference type="InterPro" id="IPR000683">
    <property type="entry name" value="Gfo/Idh/MocA-like_OxRdtase_N"/>
</dbReference>
<evidence type="ECO:0000259" key="3">
    <source>
        <dbReference type="Pfam" id="PF22725"/>
    </source>
</evidence>
<evidence type="ECO:0000313" key="5">
    <source>
        <dbReference type="Proteomes" id="UP001590950"/>
    </source>
</evidence>
<dbReference type="SUPFAM" id="SSF55347">
    <property type="entry name" value="Glyceraldehyde-3-phosphate dehydrogenase-like, C-terminal domain"/>
    <property type="match status" value="1"/>
</dbReference>
<evidence type="ECO:0000313" key="4">
    <source>
        <dbReference type="EMBL" id="KAL2037530.1"/>
    </source>
</evidence>
<feature type="domain" description="Gfo/Idh/MocA-like oxidoreductase N-terminal" evidence="2">
    <location>
        <begin position="3"/>
        <end position="116"/>
    </location>
</feature>
<dbReference type="PANTHER" id="PTHR42840">
    <property type="entry name" value="NAD(P)-BINDING ROSSMANN-FOLD SUPERFAMILY PROTEIN-RELATED"/>
    <property type="match status" value="1"/>
</dbReference>
<dbReference type="InterPro" id="IPR036291">
    <property type="entry name" value="NAD(P)-bd_dom_sf"/>
</dbReference>
<dbReference type="Pfam" id="PF22725">
    <property type="entry name" value="GFO_IDH_MocA_C3"/>
    <property type="match status" value="1"/>
</dbReference>
<feature type="domain" description="GFO/IDH/MocA-like oxidoreductase" evidence="3">
    <location>
        <begin position="150"/>
        <end position="263"/>
    </location>
</feature>
<evidence type="ECO:0000256" key="1">
    <source>
        <dbReference type="ARBA" id="ARBA00010928"/>
    </source>
</evidence>